<organism evidence="1 2">
    <name type="scientific">Sporisorium scitamineum</name>
    <dbReference type="NCBI Taxonomy" id="49012"/>
    <lineage>
        <taxon>Eukaryota</taxon>
        <taxon>Fungi</taxon>
        <taxon>Dikarya</taxon>
        <taxon>Basidiomycota</taxon>
        <taxon>Ustilaginomycotina</taxon>
        <taxon>Ustilaginomycetes</taxon>
        <taxon>Ustilaginales</taxon>
        <taxon>Ustilaginaceae</taxon>
        <taxon>Sporisorium</taxon>
    </lineage>
</organism>
<reference evidence="2" key="1">
    <citation type="submission" date="2014-06" db="EMBL/GenBank/DDBJ databases">
        <authorList>
            <person name="Berkman P.J."/>
        </authorList>
    </citation>
    <scope>NUCLEOTIDE SEQUENCE [LARGE SCALE GENOMIC DNA]</scope>
</reference>
<dbReference type="EMBL" id="CCFA01004916">
    <property type="protein sequence ID" value="CDW99642.1"/>
    <property type="molecule type" value="Genomic_DNA"/>
</dbReference>
<sequence length="95" mass="10504">MTWSRQWHSKAVLAVDGQVSAVGSCTCKKEPMQIDSSVNSASHLLLTWSVAGLLQDCMDRGKYEAKRLAFVQYAIMQAGVGMRYLTPGSSRSSFW</sequence>
<dbReference type="Proteomes" id="UP000242770">
    <property type="component" value="Unassembled WGS sequence"/>
</dbReference>
<keyword evidence="2" id="KW-1185">Reference proteome</keyword>
<gene>
    <name evidence="1" type="primary">SSCI81150.1</name>
</gene>
<protein>
    <submittedName>
        <fullName evidence="1">Uncharacterized protein</fullName>
    </submittedName>
</protein>
<accession>A0A0F7S9I6</accession>
<name>A0A0F7S9I6_9BASI</name>
<proteinExistence type="predicted"/>
<evidence type="ECO:0000313" key="2">
    <source>
        <dbReference type="Proteomes" id="UP000242770"/>
    </source>
</evidence>
<dbReference type="AlphaFoldDB" id="A0A0F7S9I6"/>
<evidence type="ECO:0000313" key="1">
    <source>
        <dbReference type="EMBL" id="CDW99642.1"/>
    </source>
</evidence>